<reference evidence="1" key="2">
    <citation type="journal article" date="2021" name="PeerJ">
        <title>Extensive microbial diversity within the chicken gut microbiome revealed by metagenomics and culture.</title>
        <authorList>
            <person name="Gilroy R."/>
            <person name="Ravi A."/>
            <person name="Getino M."/>
            <person name="Pursley I."/>
            <person name="Horton D.L."/>
            <person name="Alikhan N.F."/>
            <person name="Baker D."/>
            <person name="Gharbi K."/>
            <person name="Hall N."/>
            <person name="Watson M."/>
            <person name="Adriaenssens E.M."/>
            <person name="Foster-Nyarko E."/>
            <person name="Jarju S."/>
            <person name="Secka A."/>
            <person name="Antonio M."/>
            <person name="Oren A."/>
            <person name="Chaudhuri R.R."/>
            <person name="La Ragione R."/>
            <person name="Hildebrand F."/>
            <person name="Pallen M.J."/>
        </authorList>
    </citation>
    <scope>NUCLEOTIDE SEQUENCE</scope>
    <source>
        <strain evidence="1">CHK187-14744</strain>
    </source>
</reference>
<evidence type="ECO:0000313" key="2">
    <source>
        <dbReference type="Proteomes" id="UP000824164"/>
    </source>
</evidence>
<dbReference type="Gene3D" id="1.25.40.10">
    <property type="entry name" value="Tetratricopeptide repeat domain"/>
    <property type="match status" value="1"/>
</dbReference>
<evidence type="ECO:0008006" key="3">
    <source>
        <dbReference type="Google" id="ProtNLM"/>
    </source>
</evidence>
<dbReference type="AlphaFoldDB" id="A0A9D1HGD3"/>
<comment type="caution">
    <text evidence="1">The sequence shown here is derived from an EMBL/GenBank/DDBJ whole genome shotgun (WGS) entry which is preliminary data.</text>
</comment>
<accession>A0A9D1HGD3</accession>
<dbReference type="EMBL" id="DVLT01000002">
    <property type="protein sequence ID" value="HIU01692.1"/>
    <property type="molecule type" value="Genomic_DNA"/>
</dbReference>
<organism evidence="1 2">
    <name type="scientific">Candidatus Onthocola gallistercoris</name>
    <dbReference type="NCBI Taxonomy" id="2840876"/>
    <lineage>
        <taxon>Bacteria</taxon>
        <taxon>Bacillati</taxon>
        <taxon>Bacillota</taxon>
        <taxon>Bacilli</taxon>
        <taxon>Candidatus Onthocola</taxon>
    </lineage>
</organism>
<reference evidence="1" key="1">
    <citation type="submission" date="2020-10" db="EMBL/GenBank/DDBJ databases">
        <authorList>
            <person name="Gilroy R."/>
        </authorList>
    </citation>
    <scope>NUCLEOTIDE SEQUENCE</scope>
    <source>
        <strain evidence="1">CHK187-14744</strain>
    </source>
</reference>
<sequence length="359" mass="40942">MAIMVVYIEDDRTLRMNEFFDYNGWCWALSRSRHSDGAQCAELEDFYDCTVQSRHIDDIPVLFVWDGKAAGWYNKARVYRNLHKVALFLEGNIRARTSDAVLLKQPVPLNMVLSEGGGKSYIVFEEDDSRYDQLMAFMKKHASEKEPIAYAQVNARMGQEETRRFGPSNADRKKYLNKEEKIQGYLAICHTLAEKLLADECEGIRPVKQFYETAKKAVRLDASCIDGWYYLAMASEQLGFIHEGLKAIERALKQEPEGDDLLAMKGNLLTDAGQFEAALNCYEAAWKAGGDDNYLIMAGRACEFIGNMDAAYKYYQKVPDKDLLDAYGVSLKAMERRWPFVSVRGLHMKNKKVFGGNKN</sequence>
<evidence type="ECO:0000313" key="1">
    <source>
        <dbReference type="EMBL" id="HIU01692.1"/>
    </source>
</evidence>
<protein>
    <recommendedName>
        <fullName evidence="3">Tetratricopeptide repeat protein</fullName>
    </recommendedName>
</protein>
<proteinExistence type="predicted"/>
<dbReference type="Proteomes" id="UP000824164">
    <property type="component" value="Unassembled WGS sequence"/>
</dbReference>
<name>A0A9D1HGD3_9FIRM</name>
<dbReference type="SUPFAM" id="SSF48452">
    <property type="entry name" value="TPR-like"/>
    <property type="match status" value="1"/>
</dbReference>
<dbReference type="InterPro" id="IPR011990">
    <property type="entry name" value="TPR-like_helical_dom_sf"/>
</dbReference>
<gene>
    <name evidence="1" type="ORF">IAB63_00370</name>
</gene>